<dbReference type="Gene3D" id="3.20.20.70">
    <property type="entry name" value="Aldolase class I"/>
    <property type="match status" value="1"/>
</dbReference>
<dbReference type="InterPro" id="IPR053190">
    <property type="entry name" value="NAPRTase-like"/>
</dbReference>
<dbReference type="SUPFAM" id="SSF54675">
    <property type="entry name" value="Nicotinate/Quinolinate PRTase N-terminal domain-like"/>
    <property type="match status" value="1"/>
</dbReference>
<organism evidence="1">
    <name type="scientific">gut metagenome</name>
    <dbReference type="NCBI Taxonomy" id="749906"/>
    <lineage>
        <taxon>unclassified sequences</taxon>
        <taxon>metagenomes</taxon>
        <taxon>organismal metagenomes</taxon>
    </lineage>
</organism>
<accession>J9GSA2</accession>
<dbReference type="InterPro" id="IPR013785">
    <property type="entry name" value="Aldolase_TIM"/>
</dbReference>
<proteinExistence type="predicted"/>
<dbReference type="AlphaFoldDB" id="J9GSA2"/>
<name>J9GSA2_9ZZZZ</name>
<comment type="caution">
    <text evidence="1">The sequence shown here is derived from an EMBL/GenBank/DDBJ whole genome shotgun (WGS) entry which is preliminary data.</text>
</comment>
<dbReference type="Gene3D" id="3.90.1170.20">
    <property type="entry name" value="Quinolinate phosphoribosyl transferase, N-terminal domain"/>
    <property type="match status" value="1"/>
</dbReference>
<evidence type="ECO:0000313" key="1">
    <source>
        <dbReference type="EMBL" id="EJX10844.1"/>
    </source>
</evidence>
<feature type="non-terminal residue" evidence="1">
    <location>
        <position position="69"/>
    </location>
</feature>
<dbReference type="EMBL" id="AMCI01000042">
    <property type="protein sequence ID" value="EJX10844.1"/>
    <property type="molecule type" value="Genomic_DNA"/>
</dbReference>
<dbReference type="PANTHER" id="PTHR43202">
    <property type="entry name" value="NICOTINATE-NUCLEOTIDE PYROPHOSPHORYLASE"/>
    <property type="match status" value="1"/>
</dbReference>
<dbReference type="GO" id="GO:0016763">
    <property type="term" value="F:pentosyltransferase activity"/>
    <property type="evidence" value="ECO:0007669"/>
    <property type="project" value="InterPro"/>
</dbReference>
<dbReference type="InterPro" id="IPR037128">
    <property type="entry name" value="Quinolinate_PRibosylTase_N_sf"/>
</dbReference>
<gene>
    <name evidence="1" type="ORF">EVA_00457</name>
</gene>
<keyword evidence="1" id="KW-0808">Transferase</keyword>
<protein>
    <submittedName>
        <fullName evidence="1">Nicotinate phosphoribosyltransferase</fullName>
    </submittedName>
</protein>
<dbReference type="PANTHER" id="PTHR43202:SF1">
    <property type="entry name" value="NICOTINATE PHOSPHORIBOSYLTRANSFERASE"/>
    <property type="match status" value="1"/>
</dbReference>
<feature type="non-terminal residue" evidence="1">
    <location>
        <position position="1"/>
    </location>
</feature>
<reference evidence="1" key="1">
    <citation type="journal article" date="2012" name="PLoS ONE">
        <title>Gene sets for utilization of primary and secondary nutrition supplies in the distal gut of endangered iberian lynx.</title>
        <authorList>
            <person name="Alcaide M."/>
            <person name="Messina E."/>
            <person name="Richter M."/>
            <person name="Bargiela R."/>
            <person name="Peplies J."/>
            <person name="Huws S.A."/>
            <person name="Newbold C.J."/>
            <person name="Golyshin P.N."/>
            <person name="Simon M.A."/>
            <person name="Lopez G."/>
            <person name="Yakimov M.M."/>
            <person name="Ferrer M."/>
        </authorList>
    </citation>
    <scope>NUCLEOTIDE SEQUENCE</scope>
</reference>
<sequence length="69" mass="7815">VEEWETVMTIEGDYADFAHLETLYLGALARQSRIATNVRNVVKAANGKPVLFFPARYDIYQTQESDGYA</sequence>
<keyword evidence="1" id="KW-0328">Glycosyltransferase</keyword>